<reference evidence="1 2" key="1">
    <citation type="submission" date="2018-09" db="EMBL/GenBank/DDBJ databases">
        <authorList>
            <person name="Fryberger R.B."/>
            <person name="Stoner T.H."/>
            <person name="Garlena R.A."/>
            <person name="Russell D.A."/>
            <person name="Pope W.H."/>
            <person name="Jacobs-Sera D."/>
            <person name="Hatfull G.F."/>
        </authorList>
    </citation>
    <scope>NUCLEOTIDE SEQUENCE [LARGE SCALE GENOMIC DNA]</scope>
</reference>
<gene>
    <name evidence="1" type="primary">36</name>
    <name evidence="1" type="ORF">PBI_BRAHMS_36</name>
</gene>
<proteinExistence type="predicted"/>
<dbReference type="Proteomes" id="UP000279098">
    <property type="component" value="Genome"/>
</dbReference>
<accession>A0A3G2KAC3</accession>
<organism evidence="1 2">
    <name type="scientific">Microbacterium phage Brahms</name>
    <dbReference type="NCBI Taxonomy" id="2419973"/>
    <lineage>
        <taxon>Viruses</taxon>
        <taxon>Duplodnaviria</taxon>
        <taxon>Heunggongvirae</taxon>
        <taxon>Uroviricota</taxon>
        <taxon>Caudoviricetes</taxon>
        <taxon>Armstrongvirus</taxon>
        <taxon>Armstrongvirus armstrong</taxon>
    </lineage>
</organism>
<protein>
    <submittedName>
        <fullName evidence="1">Uncharacterized protein</fullName>
    </submittedName>
</protein>
<dbReference type="EMBL" id="MH834602">
    <property type="protein sequence ID" value="AYN55907.1"/>
    <property type="molecule type" value="Genomic_DNA"/>
</dbReference>
<evidence type="ECO:0000313" key="2">
    <source>
        <dbReference type="Proteomes" id="UP000279098"/>
    </source>
</evidence>
<name>A0A3G2KAC3_9CAUD</name>
<sequence length="46" mass="5150">MNNNKRPAVTIYVDGVCMGTFYGWKNIREAEAKYTARGAIVELARA</sequence>
<evidence type="ECO:0000313" key="1">
    <source>
        <dbReference type="EMBL" id="AYN55907.1"/>
    </source>
</evidence>